<keyword evidence="5" id="KW-1185">Reference proteome</keyword>
<reference evidence="4 5" key="1">
    <citation type="submission" date="2016-11" db="EMBL/GenBank/DDBJ databases">
        <title>Trade-off between light-utilization and light-protection in marine flavobacteria.</title>
        <authorList>
            <person name="Kumagai Y."/>
        </authorList>
    </citation>
    <scope>NUCLEOTIDE SEQUENCE [LARGE SCALE GENOMIC DNA]</scope>
    <source>
        <strain evidence="4 5">ATCC 700397</strain>
    </source>
</reference>
<dbReference type="OrthoDB" id="9801773at2"/>
<proteinExistence type="inferred from homology"/>
<organism evidence="4 5">
    <name type="scientific">Polaribacter filamentus</name>
    <dbReference type="NCBI Taxonomy" id="53483"/>
    <lineage>
        <taxon>Bacteria</taxon>
        <taxon>Pseudomonadati</taxon>
        <taxon>Bacteroidota</taxon>
        <taxon>Flavobacteriia</taxon>
        <taxon>Flavobacteriales</taxon>
        <taxon>Flavobacteriaceae</taxon>
    </lineage>
</organism>
<evidence type="ECO:0000313" key="4">
    <source>
        <dbReference type="EMBL" id="PQB06278.1"/>
    </source>
</evidence>
<name>A0A2S7KUQ2_9FLAO</name>
<dbReference type="InterPro" id="IPR013549">
    <property type="entry name" value="DUF1731"/>
</dbReference>
<feature type="domain" description="DUF1731" evidence="3">
    <location>
        <begin position="245"/>
        <end position="291"/>
    </location>
</feature>
<dbReference type="EMBL" id="MQUA01000013">
    <property type="protein sequence ID" value="PQB06278.1"/>
    <property type="molecule type" value="Genomic_DNA"/>
</dbReference>
<protein>
    <submittedName>
        <fullName evidence="4">TIGR01777 family protein</fullName>
    </submittedName>
</protein>
<dbReference type="PANTHER" id="PTHR11092">
    <property type="entry name" value="SUGAR NUCLEOTIDE EPIMERASE RELATED"/>
    <property type="match status" value="1"/>
</dbReference>
<evidence type="ECO:0000313" key="5">
    <source>
        <dbReference type="Proteomes" id="UP000239522"/>
    </source>
</evidence>
<evidence type="ECO:0000259" key="3">
    <source>
        <dbReference type="Pfam" id="PF08338"/>
    </source>
</evidence>
<dbReference type="PANTHER" id="PTHR11092:SF0">
    <property type="entry name" value="EPIMERASE FAMILY PROTEIN SDR39U1"/>
    <property type="match status" value="1"/>
</dbReference>
<accession>A0A2S7KUQ2</accession>
<dbReference type="Pfam" id="PF08338">
    <property type="entry name" value="DUF1731"/>
    <property type="match status" value="1"/>
</dbReference>
<evidence type="ECO:0000259" key="2">
    <source>
        <dbReference type="Pfam" id="PF01370"/>
    </source>
</evidence>
<dbReference type="Gene3D" id="3.40.50.720">
    <property type="entry name" value="NAD(P)-binding Rossmann-like Domain"/>
    <property type="match status" value="1"/>
</dbReference>
<gene>
    <name evidence="4" type="ORF">BST83_03100</name>
</gene>
<dbReference type="SUPFAM" id="SSF51735">
    <property type="entry name" value="NAD(P)-binding Rossmann-fold domains"/>
    <property type="match status" value="1"/>
</dbReference>
<feature type="domain" description="NAD-dependent epimerase/dehydratase" evidence="2">
    <location>
        <begin position="4"/>
        <end position="206"/>
    </location>
</feature>
<comment type="caution">
    <text evidence="4">The sequence shown here is derived from an EMBL/GenBank/DDBJ whole genome shotgun (WGS) entry which is preliminary data.</text>
</comment>
<dbReference type="InterPro" id="IPR036291">
    <property type="entry name" value="NAD(P)-bd_dom_sf"/>
</dbReference>
<sequence>MAKILITGGTGLVGKRLTEMLVDKNHEVVILSRNPKHKNEFKWDLSTNYLDEKALKNTDYIIHLAGAGIADERWSAQRKKVIIDSRVQSANFLFDKINELKIDLKGFISASGVGFYGAITSDKIFKETDKAGDDFLADVCIKWEQAAQQFSTKNIPVTILRTGIVLAEKGGALDKMKTPIISPLGSGKQYLPWIHIDDLCEQYIDAVEGNLIGVFNAVAPEHQTSASFSKALAKSIKRPFIGICVPAFMLKLLFGELAVILLEGSRISAKKVTETNFKFQFPTLKKALENIN</sequence>
<comment type="similarity">
    <text evidence="1">Belongs to the NAD(P)-dependent epimerase/dehydratase family. SDR39U1 subfamily.</text>
</comment>
<dbReference type="RefSeq" id="WP_104808529.1">
    <property type="nucleotide sequence ID" value="NZ_MQUA01000013.1"/>
</dbReference>
<dbReference type="Proteomes" id="UP000239522">
    <property type="component" value="Unassembled WGS sequence"/>
</dbReference>
<dbReference type="Pfam" id="PF01370">
    <property type="entry name" value="Epimerase"/>
    <property type="match status" value="1"/>
</dbReference>
<dbReference type="AlphaFoldDB" id="A0A2S7KUQ2"/>
<dbReference type="InterPro" id="IPR001509">
    <property type="entry name" value="Epimerase_deHydtase"/>
</dbReference>
<evidence type="ECO:0000256" key="1">
    <source>
        <dbReference type="ARBA" id="ARBA00009353"/>
    </source>
</evidence>
<dbReference type="NCBIfam" id="TIGR01777">
    <property type="entry name" value="yfcH"/>
    <property type="match status" value="1"/>
</dbReference>
<dbReference type="InterPro" id="IPR010099">
    <property type="entry name" value="SDR39U1"/>
</dbReference>